<dbReference type="AlphaFoldDB" id="A0A060ZUX9"/>
<feature type="region of interest" description="Disordered" evidence="1">
    <location>
        <begin position="1"/>
        <end position="48"/>
    </location>
</feature>
<sequence length="48" mass="4848">MVNNGQKLNDFATLMPLPSGHTVHLPDGDREAPVPATPRPTAAGGAGA</sequence>
<dbReference type="EMBL" id="JAGGLR010000048">
    <property type="protein sequence ID" value="MBP2068681.1"/>
    <property type="molecule type" value="Genomic_DNA"/>
</dbReference>
<gene>
    <name evidence="3" type="ORF">J2Z30_009763</name>
    <name evidence="2" type="ORF">SIRAN3730</name>
</gene>
<evidence type="ECO:0000313" key="3">
    <source>
        <dbReference type="EMBL" id="MBP2068681.1"/>
    </source>
</evidence>
<dbReference type="Proteomes" id="UP000756710">
    <property type="component" value="Unassembled WGS sequence"/>
</dbReference>
<reference evidence="3 4" key="2">
    <citation type="submission" date="2021-03" db="EMBL/GenBank/DDBJ databases">
        <title>Genomic Encyclopedia of Type Strains, Phase IV (KMG-IV): sequencing the most valuable type-strain genomes for metagenomic binning, comparative biology and taxonomic classification.</title>
        <authorList>
            <person name="Goeker M."/>
        </authorList>
    </citation>
    <scope>NUCLEOTIDE SEQUENCE [LARGE SCALE GENOMIC DNA]</scope>
    <source>
        <strain evidence="3 4">DSM 41954</strain>
    </source>
</reference>
<dbReference type="EMBL" id="LK022848">
    <property type="protein sequence ID" value="CDR06862.1"/>
    <property type="molecule type" value="Genomic_DNA"/>
</dbReference>
<feature type="compositionally biased region" description="Low complexity" evidence="1">
    <location>
        <begin position="39"/>
        <end position="48"/>
    </location>
</feature>
<accession>A0A060ZUX9</accession>
<organism evidence="2">
    <name type="scientific">Streptomyces iranensis</name>
    <dbReference type="NCBI Taxonomy" id="576784"/>
    <lineage>
        <taxon>Bacteria</taxon>
        <taxon>Bacillati</taxon>
        <taxon>Actinomycetota</taxon>
        <taxon>Actinomycetes</taxon>
        <taxon>Kitasatosporales</taxon>
        <taxon>Streptomycetaceae</taxon>
        <taxon>Streptomyces</taxon>
        <taxon>Streptomyces violaceusniger group</taxon>
    </lineage>
</organism>
<keyword evidence="4" id="KW-1185">Reference proteome</keyword>
<evidence type="ECO:0000256" key="1">
    <source>
        <dbReference type="SAM" id="MobiDB-lite"/>
    </source>
</evidence>
<evidence type="ECO:0000313" key="2">
    <source>
        <dbReference type="EMBL" id="CDR06862.1"/>
    </source>
</evidence>
<reference evidence="2" key="1">
    <citation type="submission" date="2014-05" db="EMBL/GenBank/DDBJ databases">
        <authorList>
            <person name="Horn Fabian"/>
        </authorList>
    </citation>
    <scope>NUCLEOTIDE SEQUENCE</scope>
</reference>
<name>A0A060ZUX9_9ACTN</name>
<proteinExistence type="predicted"/>
<dbReference type="HOGENOM" id="CLU_3158330_0_0_11"/>
<evidence type="ECO:0000313" key="4">
    <source>
        <dbReference type="Proteomes" id="UP000756710"/>
    </source>
</evidence>
<protein>
    <submittedName>
        <fullName evidence="2">Uncharacterized protein</fullName>
    </submittedName>
</protein>